<name>A0A7C8YG34_OPUST</name>
<dbReference type="InterPro" id="IPR057137">
    <property type="entry name" value="CDP1-like_a_solenoid_2"/>
</dbReference>
<dbReference type="GO" id="GO:0009706">
    <property type="term" value="C:chloroplast inner membrane"/>
    <property type="evidence" value="ECO:0007669"/>
    <property type="project" value="TreeGrafter"/>
</dbReference>
<dbReference type="Pfam" id="PF23468">
    <property type="entry name" value="ARC6"/>
    <property type="match status" value="1"/>
</dbReference>
<feature type="domain" description="Plastid division protein CDP1-like 2nd alpha solenoid" evidence="2">
    <location>
        <begin position="22"/>
        <end position="110"/>
    </location>
</feature>
<dbReference type="AlphaFoldDB" id="A0A7C8YG34"/>
<evidence type="ECO:0000313" key="3">
    <source>
        <dbReference type="EMBL" id="MBA4617576.1"/>
    </source>
</evidence>
<evidence type="ECO:0000259" key="2">
    <source>
        <dbReference type="Pfam" id="PF23468"/>
    </source>
</evidence>
<organism evidence="3">
    <name type="scientific">Opuntia streptacantha</name>
    <name type="common">Prickly pear cactus</name>
    <name type="synonym">Opuntia cardona</name>
    <dbReference type="NCBI Taxonomy" id="393608"/>
    <lineage>
        <taxon>Eukaryota</taxon>
        <taxon>Viridiplantae</taxon>
        <taxon>Streptophyta</taxon>
        <taxon>Embryophyta</taxon>
        <taxon>Tracheophyta</taxon>
        <taxon>Spermatophyta</taxon>
        <taxon>Magnoliopsida</taxon>
        <taxon>eudicotyledons</taxon>
        <taxon>Gunneridae</taxon>
        <taxon>Pentapetalae</taxon>
        <taxon>Caryophyllales</taxon>
        <taxon>Cactineae</taxon>
        <taxon>Cactaceae</taxon>
        <taxon>Opuntioideae</taxon>
        <taxon>Opuntia</taxon>
    </lineage>
</organism>
<dbReference type="GO" id="GO:0010020">
    <property type="term" value="P:chloroplast fission"/>
    <property type="evidence" value="ECO:0007669"/>
    <property type="project" value="TreeGrafter"/>
</dbReference>
<evidence type="ECO:0000256" key="1">
    <source>
        <dbReference type="SAM" id="MobiDB-lite"/>
    </source>
</evidence>
<dbReference type="PANTHER" id="PTHR33925">
    <property type="entry name" value="PLASTID DIVISION PROTEIN CDP1, CHLOROPLASTIC-RELATED"/>
    <property type="match status" value="1"/>
</dbReference>
<reference evidence="3" key="2">
    <citation type="submission" date="2020-07" db="EMBL/GenBank/DDBJ databases">
        <authorList>
            <person name="Vera ALvarez R."/>
            <person name="Arias-Moreno D.M."/>
            <person name="Jimenez-Jacinto V."/>
            <person name="Jimenez-Bremont J.F."/>
            <person name="Swaminathan K."/>
            <person name="Moose S.P."/>
            <person name="Guerrero-Gonzalez M.L."/>
            <person name="Marino-Ramirez L."/>
            <person name="Landsman D."/>
            <person name="Rodriguez-Kessler M."/>
            <person name="Delgado-Sanchez P."/>
        </authorList>
    </citation>
    <scope>NUCLEOTIDE SEQUENCE</scope>
    <source>
        <tissue evidence="3">Cladode</tissue>
    </source>
</reference>
<reference evidence="3" key="1">
    <citation type="journal article" date="2013" name="J. Plant Res.">
        <title>Effect of fungi and light on seed germination of three Opuntia species from semiarid lands of central Mexico.</title>
        <authorList>
            <person name="Delgado-Sanchez P."/>
            <person name="Jimenez-Bremont J.F."/>
            <person name="Guerrero-Gonzalez Mde L."/>
            <person name="Flores J."/>
        </authorList>
    </citation>
    <scope>NUCLEOTIDE SEQUENCE</scope>
    <source>
        <tissue evidence="3">Cladode</tissue>
    </source>
</reference>
<accession>A0A7C8YG34</accession>
<dbReference type="PANTHER" id="PTHR33925:SF2">
    <property type="entry name" value="PLASTID DIVISION PROTEIN CDP1, CHLOROPLASTIC"/>
    <property type="match status" value="1"/>
</dbReference>
<sequence>MDSQSDKLMCKGKSICGSLMASDGRDLKLEEAFCLFLLGQGSEAEALERLHQLESNKKSASRNPILGKEGKNAPATDYSLERWLKDAVLCLFSDTRDCSPSLGSFFSREKQVVRKKQSKGVPHAMQIVNNRMINPAVSSDRMVSDEHLASLVSSKHLGPAAKQLTPTNLQSPLQDTKTGGHDDMSMPSPELKRDLAVHQNQTTFTSWMVQGHLLGRITFVTVLGCIVFAASKMSGRQTGKLHTSSLANRDAKWTMCSSYSDHASNDGTNNIFSVGMKQLLSTVKRSESSLRNQHKSSVTTSLSSPAVVYDRVMPSEEAEALVRQWQMIKAEALGLSIKCTCSLIFLMVLCCFSGKLWLKKPQPNHVFGGLFCCNYRSYEQTFCQTRWVKK</sequence>
<dbReference type="InterPro" id="IPR044685">
    <property type="entry name" value="CPD1-like"/>
</dbReference>
<dbReference type="EMBL" id="GISG01017026">
    <property type="protein sequence ID" value="MBA4617576.1"/>
    <property type="molecule type" value="Transcribed_RNA"/>
</dbReference>
<protein>
    <recommendedName>
        <fullName evidence="2">Plastid division protein CDP1-like 2nd alpha solenoid domain-containing protein</fullName>
    </recommendedName>
</protein>
<feature type="region of interest" description="Disordered" evidence="1">
    <location>
        <begin position="157"/>
        <end position="183"/>
    </location>
</feature>
<feature type="compositionally biased region" description="Polar residues" evidence="1">
    <location>
        <begin position="164"/>
        <end position="177"/>
    </location>
</feature>
<proteinExistence type="predicted"/>